<dbReference type="EMBL" id="JAPDRL010000070">
    <property type="protein sequence ID" value="KAJ9660018.1"/>
    <property type="molecule type" value="Genomic_DNA"/>
</dbReference>
<dbReference type="InterPro" id="IPR014710">
    <property type="entry name" value="RmlC-like_jellyroll"/>
</dbReference>
<dbReference type="Gene3D" id="2.60.120.10">
    <property type="entry name" value="Jelly Rolls"/>
    <property type="match status" value="2"/>
</dbReference>
<dbReference type="InterPro" id="IPR013096">
    <property type="entry name" value="Cupin_2"/>
</dbReference>
<dbReference type="InterPro" id="IPR053146">
    <property type="entry name" value="QDO-like"/>
</dbReference>
<sequence>MSSKVDFLTEPPGKPDEPYVLSFLGGELIVIPTSNSVMRLMVTGEERGNAFCIVGTGGTSSDPIGFHYHRQAHDILLCLKGEVDVWADNESRTLTPGDLASVPPGVVHQYQISAEHTEFIGLIMPGGWEDFRFIGEPYQGPLFPDNDTRNPFEALVPKLIAATEKYDMVPVRNHPAVPLMPWKAGADNTLPGGLKPYFLKANTGPKWLYGGMLCRPLVTRRESAGKFSIARIEGSSHTGNELFASANAITFKGAHHCILVAEGKFRVMIEGAEVSVVPGETVFIPAGKSFAWSFETVYAAVYIFNSGGGIVEMLERIASSFDMHVIPRESLRGNDRAKMKKLEDELGFVTE</sequence>
<dbReference type="CDD" id="cd02215">
    <property type="entry name" value="cupin_QDO_N_C"/>
    <property type="match status" value="1"/>
</dbReference>
<accession>A0ABQ9NKB6</accession>
<evidence type="ECO:0000313" key="3">
    <source>
        <dbReference type="Proteomes" id="UP001172684"/>
    </source>
</evidence>
<proteinExistence type="predicted"/>
<dbReference type="Proteomes" id="UP001172684">
    <property type="component" value="Unassembled WGS sequence"/>
</dbReference>
<dbReference type="SUPFAM" id="SSF51182">
    <property type="entry name" value="RmlC-like cupins"/>
    <property type="match status" value="1"/>
</dbReference>
<protein>
    <recommendedName>
        <fullName evidence="1">Cupin type-2 domain-containing protein</fullName>
    </recommendedName>
</protein>
<evidence type="ECO:0000313" key="2">
    <source>
        <dbReference type="EMBL" id="KAJ9660018.1"/>
    </source>
</evidence>
<name>A0ABQ9NKB6_9PEZI</name>
<organism evidence="2 3">
    <name type="scientific">Coniosporium apollinis</name>
    <dbReference type="NCBI Taxonomy" id="61459"/>
    <lineage>
        <taxon>Eukaryota</taxon>
        <taxon>Fungi</taxon>
        <taxon>Dikarya</taxon>
        <taxon>Ascomycota</taxon>
        <taxon>Pezizomycotina</taxon>
        <taxon>Dothideomycetes</taxon>
        <taxon>Dothideomycetes incertae sedis</taxon>
        <taxon>Coniosporium</taxon>
    </lineage>
</organism>
<dbReference type="Pfam" id="PF07883">
    <property type="entry name" value="Cupin_2"/>
    <property type="match status" value="1"/>
</dbReference>
<dbReference type="PANTHER" id="PTHR36440:SF1">
    <property type="entry name" value="PUTATIVE (AFU_ORTHOLOGUE AFUA_8G07350)-RELATED"/>
    <property type="match status" value="1"/>
</dbReference>
<dbReference type="PANTHER" id="PTHR36440">
    <property type="entry name" value="PUTATIVE (AFU_ORTHOLOGUE AFUA_8G07350)-RELATED"/>
    <property type="match status" value="1"/>
</dbReference>
<comment type="caution">
    <text evidence="2">The sequence shown here is derived from an EMBL/GenBank/DDBJ whole genome shotgun (WGS) entry which is preliminary data.</text>
</comment>
<reference evidence="2" key="1">
    <citation type="submission" date="2022-10" db="EMBL/GenBank/DDBJ databases">
        <title>Culturing micro-colonial fungi from biological soil crusts in the Mojave desert and describing Neophaeococcomyces mojavensis, and introducing the new genera and species Taxawa tesnikishii.</title>
        <authorList>
            <person name="Kurbessoian T."/>
            <person name="Stajich J.E."/>
        </authorList>
    </citation>
    <scope>NUCLEOTIDE SEQUENCE</scope>
    <source>
        <strain evidence="2">TK_1</strain>
    </source>
</reference>
<evidence type="ECO:0000259" key="1">
    <source>
        <dbReference type="Pfam" id="PF07883"/>
    </source>
</evidence>
<feature type="domain" description="Cupin type-2" evidence="1">
    <location>
        <begin position="64"/>
        <end position="111"/>
    </location>
</feature>
<gene>
    <name evidence="2" type="ORF">H2201_007123</name>
</gene>
<keyword evidence="3" id="KW-1185">Reference proteome</keyword>
<dbReference type="InterPro" id="IPR011051">
    <property type="entry name" value="RmlC_Cupin_sf"/>
</dbReference>